<dbReference type="PANTHER" id="PTHR34222">
    <property type="entry name" value="GAG_PRE-INTEGRS DOMAIN-CONTAINING PROTEIN"/>
    <property type="match status" value="1"/>
</dbReference>
<protein>
    <submittedName>
        <fullName evidence="3">Retrovirus-related Pol polyprotein from transposon RE2</fullName>
    </submittedName>
</protein>
<feature type="region of interest" description="Disordered" evidence="1">
    <location>
        <begin position="542"/>
        <end position="577"/>
    </location>
</feature>
<reference evidence="3" key="2">
    <citation type="journal article" date="2024" name="Plant">
        <title>Genomic evolution and insights into agronomic trait innovations of Sesamum species.</title>
        <authorList>
            <person name="Miao H."/>
            <person name="Wang L."/>
            <person name="Qu L."/>
            <person name="Liu H."/>
            <person name="Sun Y."/>
            <person name="Le M."/>
            <person name="Wang Q."/>
            <person name="Wei S."/>
            <person name="Zheng Y."/>
            <person name="Lin W."/>
            <person name="Duan Y."/>
            <person name="Cao H."/>
            <person name="Xiong S."/>
            <person name="Wang X."/>
            <person name="Wei L."/>
            <person name="Li C."/>
            <person name="Ma Q."/>
            <person name="Ju M."/>
            <person name="Zhao R."/>
            <person name="Li G."/>
            <person name="Mu C."/>
            <person name="Tian Q."/>
            <person name="Mei H."/>
            <person name="Zhang T."/>
            <person name="Gao T."/>
            <person name="Zhang H."/>
        </authorList>
    </citation>
    <scope>NUCLEOTIDE SEQUENCE</scope>
    <source>
        <strain evidence="3">KEN8</strain>
    </source>
</reference>
<dbReference type="EMBL" id="JACGWM010000212">
    <property type="protein sequence ID" value="KAL0310336.1"/>
    <property type="molecule type" value="Genomic_DNA"/>
</dbReference>
<sequence length="718" mass="81555">MMALDVNEEGQHDAARMELQTDPSLAIGIVATVAGQIDKLATMENPKIFSETELFNIALIFAANGGERRCSNRRGRRDQFRQKLPLERLRPPWTIQNFIELVRLHSPGLVFFSETKSMFSRYQKLKERLNYHGLSVDSNSKSGGLLLLWRKDVEVSMEINLHGVTDKNHRIRFEQSSTALPAVRIGCRGSLSRKLSTRGQDVVIWHYGTHGKFSIKKSLLQSIPNLIKPAEERGATGEWVRIMWSCGRRSDAHLEPSIEGLSIPGLWYHLRVPLQINSVFKWKQRFQQQDLDMCSVENEALQLHGADHPAYSMVQSVERQKEVHMEIADTEEHTAMHVQARIRKDISFRGDQKRRNFVDKRQLYCEHCAKSGHIKDTCFKIHGTPDWYTDLVEQKRKDVNGTGSSRNFAANTKDRKVQSHLNDDPKELLLKELIKLVRGTHPEPVQQALCTKPLHAHTPLNRMGSLSANTNISLTRPELYCFSLAYHRNSGFTSKAPDYEQLKVFGCLCFASNVNPHKAKFDQRASRDVMFHETTYPFQSIPPENDPISLPLPIDDTDPIPSSQVSNSKSHLLPNNSPTVPVSPSISLTNITLPIPLSTRPQRHVSKPAWMLQEPKTYLQASKDANWVMAMQEELQALDKNGTWELTSLPPTKRAIGSKWVFKLKLHPDGIIARYKARLVAKGYNQVEGVDYFESFSPVAKSVTVRLFLGIATVKSWP</sequence>
<reference evidence="3" key="1">
    <citation type="submission" date="2020-06" db="EMBL/GenBank/DDBJ databases">
        <authorList>
            <person name="Li T."/>
            <person name="Hu X."/>
            <person name="Zhang T."/>
            <person name="Song X."/>
            <person name="Zhang H."/>
            <person name="Dai N."/>
            <person name="Sheng W."/>
            <person name="Hou X."/>
            <person name="Wei L."/>
        </authorList>
    </citation>
    <scope>NUCLEOTIDE SEQUENCE</scope>
    <source>
        <strain evidence="3">KEN8</strain>
        <tissue evidence="3">Leaf</tissue>
    </source>
</reference>
<comment type="caution">
    <text evidence="3">The sequence shown here is derived from an EMBL/GenBank/DDBJ whole genome shotgun (WGS) entry which is preliminary data.</text>
</comment>
<evidence type="ECO:0000259" key="2">
    <source>
        <dbReference type="Pfam" id="PF07727"/>
    </source>
</evidence>
<feature type="domain" description="Reverse transcriptase Ty1/copia-type" evidence="2">
    <location>
        <begin position="641"/>
        <end position="718"/>
    </location>
</feature>
<dbReference type="AlphaFoldDB" id="A0AAW2KTP6"/>
<proteinExistence type="predicted"/>
<name>A0AAW2KTP6_9LAMI</name>
<evidence type="ECO:0000313" key="3">
    <source>
        <dbReference type="EMBL" id="KAL0310336.1"/>
    </source>
</evidence>
<dbReference type="SUPFAM" id="SSF56219">
    <property type="entry name" value="DNase I-like"/>
    <property type="match status" value="1"/>
</dbReference>
<dbReference type="PANTHER" id="PTHR34222:SF99">
    <property type="entry name" value="PROTEIN, PUTATIVE-RELATED"/>
    <property type="match status" value="1"/>
</dbReference>
<evidence type="ECO:0000256" key="1">
    <source>
        <dbReference type="SAM" id="MobiDB-lite"/>
    </source>
</evidence>
<dbReference type="InterPro" id="IPR013103">
    <property type="entry name" value="RVT_2"/>
</dbReference>
<organism evidence="3">
    <name type="scientific">Sesamum calycinum</name>
    <dbReference type="NCBI Taxonomy" id="2727403"/>
    <lineage>
        <taxon>Eukaryota</taxon>
        <taxon>Viridiplantae</taxon>
        <taxon>Streptophyta</taxon>
        <taxon>Embryophyta</taxon>
        <taxon>Tracheophyta</taxon>
        <taxon>Spermatophyta</taxon>
        <taxon>Magnoliopsida</taxon>
        <taxon>eudicotyledons</taxon>
        <taxon>Gunneridae</taxon>
        <taxon>Pentapetalae</taxon>
        <taxon>asterids</taxon>
        <taxon>lamiids</taxon>
        <taxon>Lamiales</taxon>
        <taxon>Pedaliaceae</taxon>
        <taxon>Sesamum</taxon>
    </lineage>
</organism>
<feature type="compositionally biased region" description="Low complexity" evidence="1">
    <location>
        <begin position="546"/>
        <end position="563"/>
    </location>
</feature>
<accession>A0AAW2KTP6</accession>
<dbReference type="InterPro" id="IPR036691">
    <property type="entry name" value="Endo/exonu/phosph_ase_sf"/>
</dbReference>
<dbReference type="Pfam" id="PF07727">
    <property type="entry name" value="RVT_2"/>
    <property type="match status" value="1"/>
</dbReference>
<gene>
    <name evidence="3" type="ORF">Scaly_2937900</name>
</gene>